<comment type="function">
    <text evidence="5">Involved in formation and maintenance of cell shape.</text>
</comment>
<evidence type="ECO:0000256" key="1">
    <source>
        <dbReference type="ARBA" id="ARBA00009369"/>
    </source>
</evidence>
<dbReference type="PIRSF" id="PIRSF038471">
    <property type="entry name" value="MreC"/>
    <property type="match status" value="1"/>
</dbReference>
<feature type="transmembrane region" description="Helical" evidence="8">
    <location>
        <begin position="12"/>
        <end position="34"/>
    </location>
</feature>
<accession>A0A239TDT5</accession>
<name>A0A239TDT5_9FIRM</name>
<evidence type="ECO:0000313" key="10">
    <source>
        <dbReference type="EMBL" id="SNU95702.1"/>
    </source>
</evidence>
<keyword evidence="8" id="KW-0812">Transmembrane</keyword>
<feature type="domain" description="Rod shape-determining protein MreC beta-barrel core" evidence="9">
    <location>
        <begin position="128"/>
        <end position="277"/>
    </location>
</feature>
<keyword evidence="8" id="KW-1133">Transmembrane helix</keyword>
<dbReference type="EMBL" id="LT906446">
    <property type="protein sequence ID" value="SNU95702.1"/>
    <property type="molecule type" value="Genomic_DNA"/>
</dbReference>
<dbReference type="InterPro" id="IPR042177">
    <property type="entry name" value="Cell/Rod_1"/>
</dbReference>
<dbReference type="PANTHER" id="PTHR34138:SF1">
    <property type="entry name" value="CELL SHAPE-DETERMINING PROTEIN MREC"/>
    <property type="match status" value="1"/>
</dbReference>
<gene>
    <name evidence="10" type="ORF">SAMEA4364220_00463</name>
</gene>
<proteinExistence type="inferred from homology"/>
<dbReference type="GO" id="GO:0008360">
    <property type="term" value="P:regulation of cell shape"/>
    <property type="evidence" value="ECO:0007669"/>
    <property type="project" value="UniProtKB-KW"/>
</dbReference>
<dbReference type="InterPro" id="IPR055342">
    <property type="entry name" value="MreC_beta-barrel_core"/>
</dbReference>
<dbReference type="Pfam" id="PF04085">
    <property type="entry name" value="MreC"/>
    <property type="match status" value="1"/>
</dbReference>
<keyword evidence="8" id="KW-0472">Membrane</keyword>
<feature type="coiled-coil region" evidence="6">
    <location>
        <begin position="81"/>
        <end position="111"/>
    </location>
</feature>
<evidence type="ECO:0000256" key="5">
    <source>
        <dbReference type="PIRNR" id="PIRNR038471"/>
    </source>
</evidence>
<evidence type="ECO:0000256" key="2">
    <source>
        <dbReference type="ARBA" id="ARBA00013855"/>
    </source>
</evidence>
<dbReference type="GeneID" id="78506496"/>
<evidence type="ECO:0000256" key="8">
    <source>
        <dbReference type="SAM" id="Phobius"/>
    </source>
</evidence>
<organism evidence="10 11">
    <name type="scientific">Megamonas hypermegale</name>
    <dbReference type="NCBI Taxonomy" id="158847"/>
    <lineage>
        <taxon>Bacteria</taxon>
        <taxon>Bacillati</taxon>
        <taxon>Bacillota</taxon>
        <taxon>Negativicutes</taxon>
        <taxon>Selenomonadales</taxon>
        <taxon>Selenomonadaceae</taxon>
        <taxon>Megamonas</taxon>
    </lineage>
</organism>
<comment type="similarity">
    <text evidence="1 5">Belongs to the MreC family.</text>
</comment>
<feature type="region of interest" description="Disordered" evidence="7">
    <location>
        <begin position="284"/>
        <end position="315"/>
    </location>
</feature>
<dbReference type="Proteomes" id="UP000215383">
    <property type="component" value="Chromosome 1"/>
</dbReference>
<keyword evidence="11" id="KW-1185">Reference proteome</keyword>
<sequence>MKIPSNNNNFSAKRLLVVIFVVISVLCIIFFAAISRFNTPLAHAIVINVLAPFQSVTSAVSGKISAFGDYVHDVFYVYDQNRELKAENDDLKSKVTRAAELESENARLSQLLNYRTNTPQFDLLPATVIGRNSSTWSNHIIINRGSNDGVDKNMTVVTPDGLVGTIHEAYPAYSEVELITDPRSAVGAIVQRADSRLAGVVKGTADSSSAINMTNIPQNANIVEGDIIVTSGFGGMYPKGIVIGTVTSLKNDIGGLLQYAVLYPAVDFQKLEDVAVITNYREPVSALPPQPQAPTQPAANAQPAPATNQNQGEAK</sequence>
<dbReference type="Gene3D" id="2.40.10.340">
    <property type="entry name" value="Rod shape-determining protein MreC, domain 1"/>
    <property type="match status" value="1"/>
</dbReference>
<evidence type="ECO:0000256" key="6">
    <source>
        <dbReference type="SAM" id="Coils"/>
    </source>
</evidence>
<evidence type="ECO:0000256" key="3">
    <source>
        <dbReference type="ARBA" id="ARBA00022960"/>
    </source>
</evidence>
<dbReference type="PANTHER" id="PTHR34138">
    <property type="entry name" value="CELL SHAPE-DETERMINING PROTEIN MREC"/>
    <property type="match status" value="1"/>
</dbReference>
<dbReference type="InterPro" id="IPR007221">
    <property type="entry name" value="MreC"/>
</dbReference>
<evidence type="ECO:0000256" key="4">
    <source>
        <dbReference type="ARBA" id="ARBA00032089"/>
    </source>
</evidence>
<evidence type="ECO:0000256" key="7">
    <source>
        <dbReference type="SAM" id="MobiDB-lite"/>
    </source>
</evidence>
<dbReference type="InterPro" id="IPR042175">
    <property type="entry name" value="Cell/Rod_MreC_2"/>
</dbReference>
<reference evidence="10 11" key="1">
    <citation type="submission" date="2017-06" db="EMBL/GenBank/DDBJ databases">
        <authorList>
            <consortium name="Pathogen Informatics"/>
        </authorList>
    </citation>
    <scope>NUCLEOTIDE SEQUENCE [LARGE SCALE GENOMIC DNA]</scope>
    <source>
        <strain evidence="10 11">NCTC10570</strain>
    </source>
</reference>
<dbReference type="OrthoDB" id="9792313at2"/>
<dbReference type="eggNOG" id="COG1792">
    <property type="taxonomic scope" value="Bacteria"/>
</dbReference>
<evidence type="ECO:0000313" key="11">
    <source>
        <dbReference type="Proteomes" id="UP000215383"/>
    </source>
</evidence>
<keyword evidence="6" id="KW-0175">Coiled coil</keyword>
<dbReference type="NCBIfam" id="TIGR00219">
    <property type="entry name" value="mreC"/>
    <property type="match status" value="1"/>
</dbReference>
<dbReference type="GO" id="GO:0005886">
    <property type="term" value="C:plasma membrane"/>
    <property type="evidence" value="ECO:0007669"/>
    <property type="project" value="TreeGrafter"/>
</dbReference>
<evidence type="ECO:0000259" key="9">
    <source>
        <dbReference type="Pfam" id="PF04085"/>
    </source>
</evidence>
<keyword evidence="3 5" id="KW-0133">Cell shape</keyword>
<feature type="compositionally biased region" description="Low complexity" evidence="7">
    <location>
        <begin position="295"/>
        <end position="315"/>
    </location>
</feature>
<protein>
    <recommendedName>
        <fullName evidence="2 5">Cell shape-determining protein MreC</fullName>
    </recommendedName>
    <alternativeName>
        <fullName evidence="4 5">Cell shape protein MreC</fullName>
    </alternativeName>
</protein>
<dbReference type="AlphaFoldDB" id="A0A239TDT5"/>
<dbReference type="RefSeq" id="WP_027889286.1">
    <property type="nucleotide sequence ID" value="NZ_CALXYH010000021.1"/>
</dbReference>
<dbReference type="Gene3D" id="2.40.10.350">
    <property type="entry name" value="Rod shape-determining protein MreC, domain 2"/>
    <property type="match status" value="1"/>
</dbReference>